<organism evidence="3 4">
    <name type="scientific">Chlamydomonas eustigma</name>
    <dbReference type="NCBI Taxonomy" id="1157962"/>
    <lineage>
        <taxon>Eukaryota</taxon>
        <taxon>Viridiplantae</taxon>
        <taxon>Chlorophyta</taxon>
        <taxon>core chlorophytes</taxon>
        <taxon>Chlorophyceae</taxon>
        <taxon>CS clade</taxon>
        <taxon>Chlamydomonadales</taxon>
        <taxon>Chlamydomonadaceae</taxon>
        <taxon>Chlamydomonas</taxon>
    </lineage>
</organism>
<feature type="coiled-coil region" evidence="1">
    <location>
        <begin position="697"/>
        <end position="724"/>
    </location>
</feature>
<sequence length="1050" mass="113995">MNKIKREEKRRPGNKNPKTGGQTDELLQSKQNLLAALTRQADENTRILERERAAVFGGERKEVLNQGRQGGGIADPSQRIPRSGVQVGIHDQGAHRNKPPPPARLQIGQQKKGVAHVFLDGHNKKVYDPSEIPGLSPGPKNEPRRSSDVHIQERPWSSFKPTALQVQPESDALEGTFPDSPSFYPGMIFSVPVAGQHAPPPASQLPYGQANDTRSVGNSAWVENHLQAHSEAHAGVGGRPSSVGEGGESKAGHGWFQGEEKEVGGRRNRLQRDEATKRQEAYRRELDEQVQAQRTRKENERVAARHSEHQVRLDGQRSAAGIGGRGGGGGEPLRLPGGGLMADLRQSPHAHVPMPLEHPFMHQPLRATGPSTHMTMEVPGNYPMVLQQYTSSEAIDANPYPPPGARAAPPSVFGQAQPVWQGSHRIHPTLQPAPHLLIPDSNQPPESWQPHHAQVSDLGRLSPPQLPTAAPPAAVSPTGAVGGQRRYMADLRPGPSEEQLRQKEQQRFKLAADLEEQIRQKKERDAQAKAQEKAAMAKEEAELRMYYQRMQEQRDAEERAKRAAKGGGVSGVGYPPSEGGAPLPSQAWSQPPTTMMAGPVAPPPVRRQRSKNVLDADWLDKIPSAAAPVVPDLGFLNVGASHVSNADVVGARRAPRTSDGWQDSAPGLPTQDVEDSRIKIPVKAVSPLAQLAGSSNKLDIASMLQELQQEQVKLKEEFARQSEAMRNVLQSVGVSHPVDSDRAWQELDRIRKRLTDTDSRMEALRFNETTDALDQFIVSTHLVPRDVNAIPSRLTTPMEAAWVRDAIEQRGYSPSASPGMPGVGIAGPALPDSHAAAAHYGVHGMPLHGISDEGEEDYYNNDGERREGQLRLDELEFLDCLDQLLGQQEQQKGQDWSKGKVPKEERGLYAPISHLSGPPSLIPRAPLPPTSLLHQHVPKSRVGGSFFNLEGDHNNVVPQQPVGRRALPSTVKQGAQGRSEAPILLAGGLPSAGTCKKTVQAAPRFSSAKIASRAGPQNATNRASRKSDAGTQPSRPGAKSAGPRLSRPEY</sequence>
<dbReference type="Proteomes" id="UP000232323">
    <property type="component" value="Unassembled WGS sequence"/>
</dbReference>
<comment type="caution">
    <text evidence="3">The sequence shown here is derived from an EMBL/GenBank/DDBJ whole genome shotgun (WGS) entry which is preliminary data.</text>
</comment>
<feature type="compositionally biased region" description="Polar residues" evidence="2">
    <location>
        <begin position="16"/>
        <end position="28"/>
    </location>
</feature>
<keyword evidence="1" id="KW-0175">Coiled coil</keyword>
<feature type="compositionally biased region" description="Basic and acidic residues" evidence="2">
    <location>
        <begin position="552"/>
        <end position="561"/>
    </location>
</feature>
<name>A0A250XJG1_9CHLO</name>
<proteinExistence type="predicted"/>
<reference evidence="3 4" key="1">
    <citation type="submission" date="2017-08" db="EMBL/GenBank/DDBJ databases">
        <title>Acidophilic green algal genome provides insights into adaptation to an acidic environment.</title>
        <authorList>
            <person name="Hirooka S."/>
            <person name="Hirose Y."/>
            <person name="Kanesaki Y."/>
            <person name="Higuchi S."/>
            <person name="Fujiwara T."/>
            <person name="Onuma R."/>
            <person name="Era A."/>
            <person name="Ohbayashi R."/>
            <person name="Uzuka A."/>
            <person name="Nozaki H."/>
            <person name="Yoshikawa H."/>
            <person name="Miyagishima S.Y."/>
        </authorList>
    </citation>
    <scope>NUCLEOTIDE SEQUENCE [LARGE SCALE GENOMIC DNA]</scope>
    <source>
        <strain evidence="3 4">NIES-2499</strain>
    </source>
</reference>
<feature type="compositionally biased region" description="Basic and acidic residues" evidence="2">
    <location>
        <begin position="141"/>
        <end position="151"/>
    </location>
</feature>
<evidence type="ECO:0000313" key="3">
    <source>
        <dbReference type="EMBL" id="GAX83156.1"/>
    </source>
</evidence>
<protein>
    <recommendedName>
        <fullName evidence="5">CCDC66 domain-containing protein</fullName>
    </recommendedName>
</protein>
<feature type="region of interest" description="Disordered" evidence="2">
    <location>
        <begin position="552"/>
        <end position="606"/>
    </location>
</feature>
<evidence type="ECO:0000256" key="2">
    <source>
        <dbReference type="SAM" id="MobiDB-lite"/>
    </source>
</evidence>
<dbReference type="OrthoDB" id="551255at2759"/>
<evidence type="ECO:0000313" key="4">
    <source>
        <dbReference type="Proteomes" id="UP000232323"/>
    </source>
</evidence>
<gene>
    <name evidence="3" type="ORF">CEUSTIGMA_g10582.t1</name>
</gene>
<evidence type="ECO:0008006" key="5">
    <source>
        <dbReference type="Google" id="ProtNLM"/>
    </source>
</evidence>
<feature type="region of interest" description="Disordered" evidence="2">
    <location>
        <begin position="59"/>
        <end position="151"/>
    </location>
</feature>
<feature type="compositionally biased region" description="Basic and acidic residues" evidence="2">
    <location>
        <begin position="258"/>
        <end position="287"/>
    </location>
</feature>
<dbReference type="AlphaFoldDB" id="A0A250XJG1"/>
<feature type="compositionally biased region" description="Basic and acidic residues" evidence="2">
    <location>
        <begin position="1"/>
        <end position="11"/>
    </location>
</feature>
<accession>A0A250XJG1</accession>
<feature type="compositionally biased region" description="Basic and acidic residues" evidence="2">
    <location>
        <begin position="119"/>
        <end position="128"/>
    </location>
</feature>
<evidence type="ECO:0000256" key="1">
    <source>
        <dbReference type="SAM" id="Coils"/>
    </source>
</evidence>
<feature type="region of interest" description="Disordered" evidence="2">
    <location>
        <begin position="910"/>
        <end position="929"/>
    </location>
</feature>
<feature type="region of interest" description="Disordered" evidence="2">
    <location>
        <begin position="1"/>
        <end position="28"/>
    </location>
</feature>
<keyword evidence="4" id="KW-1185">Reference proteome</keyword>
<feature type="region of interest" description="Disordered" evidence="2">
    <location>
        <begin position="1000"/>
        <end position="1050"/>
    </location>
</feature>
<dbReference type="EMBL" id="BEGY01000093">
    <property type="protein sequence ID" value="GAX83156.1"/>
    <property type="molecule type" value="Genomic_DNA"/>
</dbReference>
<feature type="region of interest" description="Disordered" evidence="2">
    <location>
        <begin position="232"/>
        <end position="328"/>
    </location>
</feature>
<feature type="compositionally biased region" description="Basic and acidic residues" evidence="2">
    <location>
        <begin position="295"/>
        <end position="315"/>
    </location>
</feature>